<comment type="function">
    <text evidence="5">Regulates transcriptional attenuation of the pyrimidine nucleotide (pyr) operon by binding in a uridine-dependent manner to specific sites on pyr mRNA. This disrupts an antiterminator hairpin in the RNA and favors formation of a downstream transcription terminator, leading to a reduced expression of downstream genes.</text>
</comment>
<evidence type="ECO:0000313" key="7">
    <source>
        <dbReference type="EMBL" id="MCC2177537.1"/>
    </source>
</evidence>
<comment type="catalytic activity">
    <reaction evidence="5">
        <text>UMP + diphosphate = 5-phospho-alpha-D-ribose 1-diphosphate + uracil</text>
        <dbReference type="Rhea" id="RHEA:13017"/>
        <dbReference type="ChEBI" id="CHEBI:17568"/>
        <dbReference type="ChEBI" id="CHEBI:33019"/>
        <dbReference type="ChEBI" id="CHEBI:57865"/>
        <dbReference type="ChEBI" id="CHEBI:58017"/>
        <dbReference type="EC" id="2.4.2.9"/>
    </reaction>
</comment>
<keyword evidence="2 5" id="KW-0806">Transcription termination</keyword>
<dbReference type="GO" id="GO:0003723">
    <property type="term" value="F:RNA binding"/>
    <property type="evidence" value="ECO:0007669"/>
    <property type="project" value="UniProtKB-UniRule"/>
</dbReference>
<name>A0AAW4VX63_9FIRM</name>
<dbReference type="InterPro" id="IPR000836">
    <property type="entry name" value="PRTase_dom"/>
</dbReference>
<evidence type="ECO:0000256" key="4">
    <source>
        <dbReference type="ARBA" id="ARBA00023163"/>
    </source>
</evidence>
<keyword evidence="4 5" id="KW-0804">Transcription</keyword>
<accession>A0AAW4VX63</accession>
<protein>
    <recommendedName>
        <fullName evidence="5">Bifunctional protein PyrR</fullName>
    </recommendedName>
    <domain>
        <recommendedName>
            <fullName evidence="5">Pyrimidine operon regulatory protein</fullName>
        </recommendedName>
    </domain>
    <domain>
        <recommendedName>
            <fullName evidence="5">Uracil phosphoribosyltransferase</fullName>
            <shortName evidence="5">UPRTase</shortName>
            <ecNumber evidence="5">2.4.2.9</ecNumber>
        </recommendedName>
    </domain>
</protein>
<dbReference type="NCBIfam" id="NF003548">
    <property type="entry name" value="PRK05205.1-4"/>
    <property type="match status" value="1"/>
</dbReference>
<keyword evidence="5" id="KW-0694">RNA-binding</keyword>
<dbReference type="Proteomes" id="UP001298753">
    <property type="component" value="Unassembled WGS sequence"/>
</dbReference>
<keyword evidence="8" id="KW-1185">Reference proteome</keyword>
<proteinExistence type="inferred from homology"/>
<dbReference type="FunFam" id="3.40.50.2020:FF:000020">
    <property type="entry name" value="Bifunctional protein PyrR"/>
    <property type="match status" value="1"/>
</dbReference>
<dbReference type="HAMAP" id="MF_01219">
    <property type="entry name" value="PyrR"/>
    <property type="match status" value="1"/>
</dbReference>
<dbReference type="EMBL" id="JAJEPX010000037">
    <property type="protein sequence ID" value="MCC2177537.1"/>
    <property type="molecule type" value="Genomic_DNA"/>
</dbReference>
<dbReference type="GO" id="GO:0004845">
    <property type="term" value="F:uracil phosphoribosyltransferase activity"/>
    <property type="evidence" value="ECO:0007669"/>
    <property type="project" value="UniProtKB-UniRule"/>
</dbReference>
<comment type="subunit">
    <text evidence="5">Homodimer and homohexamer; in equilibrium.</text>
</comment>
<feature type="domain" description="Phosphoribosyltransferase" evidence="6">
    <location>
        <begin position="7"/>
        <end position="146"/>
    </location>
</feature>
<dbReference type="RefSeq" id="WP_195387448.1">
    <property type="nucleotide sequence ID" value="NZ_JAJEPX010000037.1"/>
</dbReference>
<organism evidence="7 8">
    <name type="scientific">Agathobaculum butyriciproducens</name>
    <dbReference type="NCBI Taxonomy" id="1628085"/>
    <lineage>
        <taxon>Bacteria</taxon>
        <taxon>Bacillati</taxon>
        <taxon>Bacillota</taxon>
        <taxon>Clostridia</taxon>
        <taxon>Eubacteriales</taxon>
        <taxon>Butyricicoccaceae</taxon>
        <taxon>Agathobaculum</taxon>
    </lineage>
</organism>
<keyword evidence="5 7" id="KW-0808">Transferase</keyword>
<comment type="caution">
    <text evidence="7">The sequence shown here is derived from an EMBL/GenBank/DDBJ whole genome shotgun (WGS) entry which is preliminary data.</text>
</comment>
<dbReference type="Gene3D" id="3.40.50.2020">
    <property type="match status" value="1"/>
</dbReference>
<dbReference type="PANTHER" id="PTHR11608:SF0">
    <property type="entry name" value="BIFUNCTIONAL PROTEIN PYRR"/>
    <property type="match status" value="1"/>
</dbReference>
<dbReference type="SUPFAM" id="SSF53271">
    <property type="entry name" value="PRTase-like"/>
    <property type="match status" value="1"/>
</dbReference>
<dbReference type="GO" id="GO:0006353">
    <property type="term" value="P:DNA-templated transcription termination"/>
    <property type="evidence" value="ECO:0007669"/>
    <property type="project" value="UniProtKB-UniRule"/>
</dbReference>
<evidence type="ECO:0000313" key="8">
    <source>
        <dbReference type="Proteomes" id="UP001298753"/>
    </source>
</evidence>
<comment type="function">
    <text evidence="5">Also displays a weak uracil phosphoribosyltransferase activity which is not physiologically significant.</text>
</comment>
<dbReference type="PANTHER" id="PTHR11608">
    <property type="entry name" value="BIFUNCTIONAL PROTEIN PYRR"/>
    <property type="match status" value="1"/>
</dbReference>
<evidence type="ECO:0000256" key="1">
    <source>
        <dbReference type="ARBA" id="ARBA00005565"/>
    </source>
</evidence>
<reference evidence="7 8" key="1">
    <citation type="submission" date="2021-10" db="EMBL/GenBank/DDBJ databases">
        <title>Anaerobic single-cell dispensing facilitates the cultivation of human gut bacteria.</title>
        <authorList>
            <person name="Afrizal A."/>
        </authorList>
    </citation>
    <scope>NUCLEOTIDE SEQUENCE [LARGE SCALE GENOMIC DNA]</scope>
    <source>
        <strain evidence="7 8">CLA-AA-H270</strain>
    </source>
</reference>
<dbReference type="CDD" id="cd06223">
    <property type="entry name" value="PRTases_typeI"/>
    <property type="match status" value="1"/>
</dbReference>
<comment type="similarity">
    <text evidence="1 5">Belongs to the purine/pyrimidine phosphoribosyltransferase family. PyrR subfamily.</text>
</comment>
<evidence type="ECO:0000256" key="2">
    <source>
        <dbReference type="ARBA" id="ARBA00022472"/>
    </source>
</evidence>
<dbReference type="Pfam" id="PF00156">
    <property type="entry name" value="Pribosyltran"/>
    <property type="match status" value="1"/>
</dbReference>
<dbReference type="InterPro" id="IPR029057">
    <property type="entry name" value="PRTase-like"/>
</dbReference>
<dbReference type="GeneID" id="98661209"/>
<evidence type="ECO:0000256" key="3">
    <source>
        <dbReference type="ARBA" id="ARBA00023015"/>
    </source>
</evidence>
<keyword evidence="3 5" id="KW-0805">Transcription regulation</keyword>
<evidence type="ECO:0000259" key="6">
    <source>
        <dbReference type="Pfam" id="PF00156"/>
    </source>
</evidence>
<dbReference type="InterPro" id="IPR023050">
    <property type="entry name" value="PyrR"/>
</dbReference>
<dbReference type="AlphaFoldDB" id="A0AAW4VX63"/>
<evidence type="ECO:0000256" key="5">
    <source>
        <dbReference type="HAMAP-Rule" id="MF_01219"/>
    </source>
</evidence>
<dbReference type="InterPro" id="IPR050137">
    <property type="entry name" value="PyrR_bifunctional"/>
</dbReference>
<sequence>MTEPKIILDQDGIRRALTRIAFEIVEKNKGAEHLLLAGVKTRGIYLAQRIAAKLGEVEGKAPPVLELDVTPWRDDMPRTDAPLPDLDPRIAGATVIIVDDVLYTGRTVRAAIEAISHRGRAERIQLAVLVDRGHRELPLRPDYIGKNLPTARDERVFVRLTEVDGEDSVNIQARNP</sequence>
<gene>
    <name evidence="5 7" type="primary">pyrR</name>
    <name evidence="7" type="ORF">LKD22_10445</name>
</gene>
<dbReference type="EC" id="2.4.2.9" evidence="5"/>
<keyword evidence="5 7" id="KW-0328">Glycosyltransferase</keyword>
<dbReference type="NCBIfam" id="NF003549">
    <property type="entry name" value="PRK05205.1-5"/>
    <property type="match status" value="1"/>
</dbReference>
<feature type="short sequence motif" description="PRPP-binding" evidence="5">
    <location>
        <begin position="95"/>
        <end position="107"/>
    </location>
</feature>